<evidence type="ECO:0000259" key="1">
    <source>
        <dbReference type="Pfam" id="PF01592"/>
    </source>
</evidence>
<evidence type="ECO:0000313" key="2">
    <source>
        <dbReference type="EMBL" id="SEA72392.1"/>
    </source>
</evidence>
<evidence type="ECO:0000313" key="3">
    <source>
        <dbReference type="Proteomes" id="UP000199409"/>
    </source>
</evidence>
<dbReference type="SUPFAM" id="SSF82649">
    <property type="entry name" value="SufE/NifU"/>
    <property type="match status" value="1"/>
</dbReference>
<dbReference type="RefSeq" id="WP_092350237.1">
    <property type="nucleotide sequence ID" value="NZ_FNQN01000010.1"/>
</dbReference>
<dbReference type="STRING" id="37625.SAMN05660420_02971"/>
<dbReference type="GO" id="GO:0016226">
    <property type="term" value="P:iron-sulfur cluster assembly"/>
    <property type="evidence" value="ECO:0007669"/>
    <property type="project" value="InterPro"/>
</dbReference>
<keyword evidence="3" id="KW-1185">Reference proteome</keyword>
<protein>
    <submittedName>
        <fullName evidence="2">Nitrogen fixation protein NifQ</fullName>
    </submittedName>
</protein>
<dbReference type="InterPro" id="IPR002871">
    <property type="entry name" value="NIF_FeS_clus_asmbl_NifU_N"/>
</dbReference>
<dbReference type="GO" id="GO:0005506">
    <property type="term" value="F:iron ion binding"/>
    <property type="evidence" value="ECO:0007669"/>
    <property type="project" value="InterPro"/>
</dbReference>
<dbReference type="Pfam" id="PF01592">
    <property type="entry name" value="NifU_N"/>
    <property type="match status" value="1"/>
</dbReference>
<dbReference type="GO" id="GO:0051536">
    <property type="term" value="F:iron-sulfur cluster binding"/>
    <property type="evidence" value="ECO:0007669"/>
    <property type="project" value="InterPro"/>
</dbReference>
<dbReference type="Pfam" id="PF04891">
    <property type="entry name" value="NifQ"/>
    <property type="match status" value="1"/>
</dbReference>
<dbReference type="InterPro" id="IPR006975">
    <property type="entry name" value="NifQ"/>
</dbReference>
<dbReference type="EMBL" id="FNQN01000010">
    <property type="protein sequence ID" value="SEA72392.1"/>
    <property type="molecule type" value="Genomic_DNA"/>
</dbReference>
<accession>A0A1H4DJJ9</accession>
<dbReference type="PANTHER" id="PTHR10093">
    <property type="entry name" value="IRON-SULFUR CLUSTER ASSEMBLY ENZYME NIFU HOMOLOG"/>
    <property type="match status" value="1"/>
</dbReference>
<proteinExistence type="predicted"/>
<name>A0A1H4DJJ9_9BACT</name>
<sequence>MIAYTETIRRYAADNRYVGQLDNPDGIGEVGLDKGEVGRQLAVRFTLNMDHALVKEVRFQVFGCGFTVAACAAAAGLAKGGRLVDLQGLSAKTIAQQLGGLPEQRSYCAELACQALQAALTSVSKGSQLIRSQLTETSGGGSHGPRVTVDDAVYKALLATSSPASISAVDRKLFACLLAVTSAEPYPVDVSLGLAPEIVDKIIATCFPGFDGSWGQNKLIDHQHPRLEINSDVLSLLLSHVEASGCREMAGWLAHIIAARAAQPGHLWIAMGLFERPQLTAAIRRHLPTLAQANNQGMRWKRYLFKQVCEANGGLLCKSPNCQDCSEYELCFAPQES</sequence>
<organism evidence="2 3">
    <name type="scientific">Desulfuromusa kysingii</name>
    <dbReference type="NCBI Taxonomy" id="37625"/>
    <lineage>
        <taxon>Bacteria</taxon>
        <taxon>Pseudomonadati</taxon>
        <taxon>Thermodesulfobacteriota</taxon>
        <taxon>Desulfuromonadia</taxon>
        <taxon>Desulfuromonadales</taxon>
        <taxon>Geopsychrobacteraceae</taxon>
        <taxon>Desulfuromusa</taxon>
    </lineage>
</organism>
<dbReference type="AlphaFoldDB" id="A0A1H4DJJ9"/>
<dbReference type="GO" id="GO:0009399">
    <property type="term" value="P:nitrogen fixation"/>
    <property type="evidence" value="ECO:0007669"/>
    <property type="project" value="InterPro"/>
</dbReference>
<gene>
    <name evidence="2" type="ORF">SAMN05660420_02971</name>
</gene>
<feature type="domain" description="NIF system FeS cluster assembly NifU N-terminal" evidence="1">
    <location>
        <begin position="4"/>
        <end position="122"/>
    </location>
</feature>
<dbReference type="Proteomes" id="UP000199409">
    <property type="component" value="Unassembled WGS sequence"/>
</dbReference>
<reference evidence="2 3" key="1">
    <citation type="submission" date="2016-10" db="EMBL/GenBank/DDBJ databases">
        <authorList>
            <person name="de Groot N.N."/>
        </authorList>
    </citation>
    <scope>NUCLEOTIDE SEQUENCE [LARGE SCALE GENOMIC DNA]</scope>
    <source>
        <strain evidence="2 3">DSM 7343</strain>
    </source>
</reference>
<dbReference type="GO" id="GO:0030151">
    <property type="term" value="F:molybdenum ion binding"/>
    <property type="evidence" value="ECO:0007669"/>
    <property type="project" value="InterPro"/>
</dbReference>
<dbReference type="OrthoDB" id="192277at2"/>
<dbReference type="Gene3D" id="3.90.1010.10">
    <property type="match status" value="1"/>
</dbReference>